<evidence type="ECO:0000256" key="12">
    <source>
        <dbReference type="ARBA" id="ARBA00023242"/>
    </source>
</evidence>
<feature type="compositionally biased region" description="Basic and acidic residues" evidence="14">
    <location>
        <begin position="111"/>
        <end position="121"/>
    </location>
</feature>
<comment type="function">
    <text evidence="13">Interacts with EME1 to form a DNA structure-specific endonuclease with substrate preference for branched DNA structures with a 5'-end at the branch nick. Typical substrates include 3'-flap structures, D-loops, replication forks and nicked Holliday junctions. May be required in mitosis for the processing of stalled or collapsed replication fork intermediates. May be required in meiosis for the repair of meiosis-specific double strand breaks subsequent to single-end invasion (SEI).</text>
</comment>
<accession>A0AA36CVD7</accession>
<dbReference type="InterPro" id="IPR033309">
    <property type="entry name" value="Mus81"/>
</dbReference>
<keyword evidence="6 13" id="KW-0255">Endonuclease</keyword>
<evidence type="ECO:0000256" key="4">
    <source>
        <dbReference type="ARBA" id="ARBA00022722"/>
    </source>
</evidence>
<proteinExistence type="inferred from homology"/>
<dbReference type="GO" id="GO:0031573">
    <property type="term" value="P:mitotic intra-S DNA damage checkpoint signaling"/>
    <property type="evidence" value="ECO:0007669"/>
    <property type="project" value="TreeGrafter"/>
</dbReference>
<comment type="subunit">
    <text evidence="13">Interacts with EME1.</text>
</comment>
<dbReference type="InterPro" id="IPR047416">
    <property type="entry name" value="XPF_nuclease_Mus81"/>
</dbReference>
<dbReference type="GO" id="GO:0003677">
    <property type="term" value="F:DNA binding"/>
    <property type="evidence" value="ECO:0007669"/>
    <property type="project" value="UniProtKB-UniRule"/>
</dbReference>
<keyword evidence="7 13" id="KW-0227">DNA damage</keyword>
<dbReference type="EMBL" id="CATQJA010002642">
    <property type="protein sequence ID" value="CAJ0576065.1"/>
    <property type="molecule type" value="Genomic_DNA"/>
</dbReference>
<evidence type="ECO:0000256" key="3">
    <source>
        <dbReference type="ARBA" id="ARBA00010015"/>
    </source>
</evidence>
<dbReference type="InterPro" id="IPR042530">
    <property type="entry name" value="EME1/EME2_C"/>
</dbReference>
<protein>
    <recommendedName>
        <fullName evidence="13">Crossover junction endonuclease MUS81</fullName>
        <ecNumber evidence="13">3.1.22.-</ecNumber>
    </recommendedName>
</protein>
<dbReference type="GO" id="GO:0048476">
    <property type="term" value="C:Holliday junction resolvase complex"/>
    <property type="evidence" value="ECO:0007669"/>
    <property type="project" value="UniProtKB-UniRule"/>
</dbReference>
<comment type="subcellular location">
    <subcellularLocation>
        <location evidence="2 13">Nucleus</location>
    </subcellularLocation>
</comment>
<keyword evidence="5 13" id="KW-0479">Metal-binding</keyword>
<dbReference type="GO" id="GO:0000712">
    <property type="term" value="P:resolution of meiotic recombination intermediates"/>
    <property type="evidence" value="ECO:0007669"/>
    <property type="project" value="TreeGrafter"/>
</dbReference>
<evidence type="ECO:0000256" key="7">
    <source>
        <dbReference type="ARBA" id="ARBA00022763"/>
    </source>
</evidence>
<evidence type="ECO:0000259" key="15">
    <source>
        <dbReference type="SMART" id="SM00891"/>
    </source>
</evidence>
<dbReference type="EC" id="3.1.22.-" evidence="13"/>
<keyword evidence="10 13" id="KW-0233">DNA recombination</keyword>
<dbReference type="AlphaFoldDB" id="A0AA36CVD7"/>
<evidence type="ECO:0000256" key="2">
    <source>
        <dbReference type="ARBA" id="ARBA00004123"/>
    </source>
</evidence>
<dbReference type="Gene3D" id="3.40.50.10130">
    <property type="match status" value="1"/>
</dbReference>
<dbReference type="GO" id="GO:0005634">
    <property type="term" value="C:nucleus"/>
    <property type="evidence" value="ECO:0007669"/>
    <property type="project" value="UniProtKB-SubCell"/>
</dbReference>
<dbReference type="GO" id="GO:0008821">
    <property type="term" value="F:crossover junction DNA endonuclease activity"/>
    <property type="evidence" value="ECO:0007669"/>
    <property type="project" value="UniProtKB-UniRule"/>
</dbReference>
<evidence type="ECO:0000256" key="14">
    <source>
        <dbReference type="SAM" id="MobiDB-lite"/>
    </source>
</evidence>
<dbReference type="InterPro" id="IPR027421">
    <property type="entry name" value="DNA_pol_lamdba_lyase_dom_sf"/>
</dbReference>
<evidence type="ECO:0000313" key="17">
    <source>
        <dbReference type="Proteomes" id="UP001177023"/>
    </source>
</evidence>
<dbReference type="SUPFAM" id="SSF52980">
    <property type="entry name" value="Restriction endonuclease-like"/>
    <property type="match status" value="1"/>
</dbReference>
<keyword evidence="12 13" id="KW-0539">Nucleus</keyword>
<evidence type="ECO:0000256" key="5">
    <source>
        <dbReference type="ARBA" id="ARBA00022723"/>
    </source>
</evidence>
<comment type="similarity">
    <text evidence="3 13">Belongs to the XPF family.</text>
</comment>
<evidence type="ECO:0000256" key="1">
    <source>
        <dbReference type="ARBA" id="ARBA00001946"/>
    </source>
</evidence>
<dbReference type="SMART" id="SM00891">
    <property type="entry name" value="ERCC4"/>
    <property type="match status" value="1"/>
</dbReference>
<dbReference type="InterPro" id="IPR011335">
    <property type="entry name" value="Restrct_endonuc-II-like"/>
</dbReference>
<gene>
    <name evidence="16" type="ORF">MSPICULIGERA_LOCUS14364</name>
</gene>
<keyword evidence="11 13" id="KW-0234">DNA repair</keyword>
<dbReference type="GO" id="GO:0000727">
    <property type="term" value="P:double-strand break repair via break-induced replication"/>
    <property type="evidence" value="ECO:0007669"/>
    <property type="project" value="UniProtKB-UniRule"/>
</dbReference>
<dbReference type="InterPro" id="IPR006166">
    <property type="entry name" value="ERCC4_domain"/>
</dbReference>
<name>A0AA36CVD7_9BILA</name>
<dbReference type="GO" id="GO:0046872">
    <property type="term" value="F:metal ion binding"/>
    <property type="evidence" value="ECO:0007669"/>
    <property type="project" value="UniProtKB-UniRule"/>
</dbReference>
<dbReference type="PANTHER" id="PTHR13451:SF0">
    <property type="entry name" value="CROSSOVER JUNCTION ENDONUCLEASE MUS81"/>
    <property type="match status" value="1"/>
</dbReference>
<evidence type="ECO:0000256" key="11">
    <source>
        <dbReference type="ARBA" id="ARBA00023204"/>
    </source>
</evidence>
<dbReference type="Pfam" id="PF02732">
    <property type="entry name" value="ERCC4"/>
    <property type="match status" value="1"/>
</dbReference>
<keyword evidence="8 13" id="KW-0378">Hydrolase</keyword>
<sequence length="441" mass="49792">MAGRVKVQIDHAPNLFYHRVLLAWKTSLAPDDRQHHVLFNAAASLKRYPLPIQGIADLKRLKGIGDQIAVRLDACWEVYVENLGKEPTHRDVKALKNDDVVPLLGATKSAKAREKEKRRGDWMPALPGPSKAPANSDDEFREPDAPPKKRPNIQRNNNGSQDKPFRETPGSSLDGFGTKSQTAGSSRADGEEVQYLRIRPDEKAEVILLCDNREVSRKFKKSAGPVEHLMKLGIRAEVRTLPVGDFMWVLRRLDGQEMAMEWVVERKTWDDLSHSIIGGRYGDQKRRLRQAPMSNRVYLVEGRGNGDVRCNQALATTLTHDHYLVQRCETAKDTAHFLEILHHRLVHQAETNTLTGVRYDDLGQFAKSSSVQTVRDSWVQMLQVCPGMSQRRAEALAARFPSLPSLVSFLRSGEDLQTAAPCLPKSVMRQLMLFFQPQLDK</sequence>
<dbReference type="GO" id="GO:0048257">
    <property type="term" value="F:3'-flap endonuclease activity"/>
    <property type="evidence" value="ECO:0007669"/>
    <property type="project" value="TreeGrafter"/>
</dbReference>
<evidence type="ECO:0000256" key="9">
    <source>
        <dbReference type="ARBA" id="ARBA00022842"/>
    </source>
</evidence>
<dbReference type="SUPFAM" id="SSF47802">
    <property type="entry name" value="DNA polymerase beta, N-terminal domain-like"/>
    <property type="match status" value="1"/>
</dbReference>
<dbReference type="CDD" id="cd20074">
    <property type="entry name" value="XPF_nuclease_Mus81"/>
    <property type="match status" value="1"/>
</dbReference>
<keyword evidence="17" id="KW-1185">Reference proteome</keyword>
<evidence type="ECO:0000256" key="8">
    <source>
        <dbReference type="ARBA" id="ARBA00022801"/>
    </source>
</evidence>
<comment type="cofactor">
    <cofactor evidence="1 13">
        <name>Mg(2+)</name>
        <dbReference type="ChEBI" id="CHEBI:18420"/>
    </cofactor>
</comment>
<feature type="domain" description="ERCC4" evidence="15">
    <location>
        <begin position="207"/>
        <end position="304"/>
    </location>
</feature>
<keyword evidence="4 13" id="KW-0540">Nuclease</keyword>
<keyword evidence="9 13" id="KW-0460">Magnesium</keyword>
<organism evidence="16 17">
    <name type="scientific">Mesorhabditis spiculigera</name>
    <dbReference type="NCBI Taxonomy" id="96644"/>
    <lineage>
        <taxon>Eukaryota</taxon>
        <taxon>Metazoa</taxon>
        <taxon>Ecdysozoa</taxon>
        <taxon>Nematoda</taxon>
        <taxon>Chromadorea</taxon>
        <taxon>Rhabditida</taxon>
        <taxon>Rhabditina</taxon>
        <taxon>Rhabditomorpha</taxon>
        <taxon>Rhabditoidea</taxon>
        <taxon>Rhabditidae</taxon>
        <taxon>Mesorhabditinae</taxon>
        <taxon>Mesorhabditis</taxon>
    </lineage>
</organism>
<dbReference type="Gene3D" id="1.10.150.110">
    <property type="entry name" value="DNA polymerase beta, N-terminal domain-like"/>
    <property type="match status" value="1"/>
</dbReference>
<evidence type="ECO:0000256" key="10">
    <source>
        <dbReference type="ARBA" id="ARBA00023172"/>
    </source>
</evidence>
<dbReference type="GO" id="GO:0006308">
    <property type="term" value="P:DNA catabolic process"/>
    <property type="evidence" value="ECO:0007669"/>
    <property type="project" value="UniProtKB-UniRule"/>
</dbReference>
<dbReference type="PANTHER" id="PTHR13451">
    <property type="entry name" value="CLASS II CROSSOVER JUNCTION ENDONUCLEASE MUS81"/>
    <property type="match status" value="1"/>
</dbReference>
<reference evidence="16" key="1">
    <citation type="submission" date="2023-06" db="EMBL/GenBank/DDBJ databases">
        <authorList>
            <person name="Delattre M."/>
        </authorList>
    </citation>
    <scope>NUCLEOTIDE SEQUENCE</scope>
    <source>
        <strain evidence="16">AF72</strain>
    </source>
</reference>
<evidence type="ECO:0000256" key="13">
    <source>
        <dbReference type="RuleBase" id="RU369042"/>
    </source>
</evidence>
<feature type="non-terminal residue" evidence="16">
    <location>
        <position position="441"/>
    </location>
</feature>
<feature type="region of interest" description="Disordered" evidence="14">
    <location>
        <begin position="106"/>
        <end position="194"/>
    </location>
</feature>
<evidence type="ECO:0000256" key="6">
    <source>
        <dbReference type="ARBA" id="ARBA00022759"/>
    </source>
</evidence>
<comment type="caution">
    <text evidence="16">The sequence shown here is derived from an EMBL/GenBank/DDBJ whole genome shotgun (WGS) entry which is preliminary data.</text>
</comment>
<dbReference type="Proteomes" id="UP001177023">
    <property type="component" value="Unassembled WGS sequence"/>
</dbReference>
<evidence type="ECO:0000313" key="16">
    <source>
        <dbReference type="EMBL" id="CAJ0576065.1"/>
    </source>
</evidence>
<dbReference type="Gene3D" id="1.10.150.670">
    <property type="entry name" value="Crossover junction endonuclease EME1, DNA-binding domain"/>
    <property type="match status" value="1"/>
</dbReference>